<feature type="transmembrane region" description="Helical" evidence="7">
    <location>
        <begin position="164"/>
        <end position="184"/>
    </location>
</feature>
<reference evidence="8 9" key="1">
    <citation type="submission" date="2024-01" db="EMBL/GenBank/DDBJ databases">
        <title>A telomere-to-telomere, gap-free genome of sweet tea (Lithocarpus litseifolius).</title>
        <authorList>
            <person name="Zhou J."/>
        </authorList>
    </citation>
    <scope>NUCLEOTIDE SEQUENCE [LARGE SCALE GENOMIC DNA]</scope>
    <source>
        <strain evidence="8">Zhou-2022a</strain>
        <tissue evidence="8">Leaf</tissue>
    </source>
</reference>
<feature type="transmembrane region" description="Helical" evidence="7">
    <location>
        <begin position="415"/>
        <end position="442"/>
    </location>
</feature>
<gene>
    <name evidence="8" type="ORF">SO802_026627</name>
</gene>
<accession>A0AAW2C204</accession>
<organism evidence="8 9">
    <name type="scientific">Lithocarpus litseifolius</name>
    <dbReference type="NCBI Taxonomy" id="425828"/>
    <lineage>
        <taxon>Eukaryota</taxon>
        <taxon>Viridiplantae</taxon>
        <taxon>Streptophyta</taxon>
        <taxon>Embryophyta</taxon>
        <taxon>Tracheophyta</taxon>
        <taxon>Spermatophyta</taxon>
        <taxon>Magnoliopsida</taxon>
        <taxon>eudicotyledons</taxon>
        <taxon>Gunneridae</taxon>
        <taxon>Pentapetalae</taxon>
        <taxon>rosids</taxon>
        <taxon>fabids</taxon>
        <taxon>Fagales</taxon>
        <taxon>Fagaceae</taxon>
        <taxon>Lithocarpus</taxon>
    </lineage>
</organism>
<evidence type="ECO:0000256" key="6">
    <source>
        <dbReference type="ARBA" id="ARBA00023136"/>
    </source>
</evidence>
<feature type="transmembrane region" description="Helical" evidence="7">
    <location>
        <begin position="489"/>
        <end position="507"/>
    </location>
</feature>
<evidence type="ECO:0000256" key="7">
    <source>
        <dbReference type="SAM" id="Phobius"/>
    </source>
</evidence>
<dbReference type="GO" id="GO:0016020">
    <property type="term" value="C:membrane"/>
    <property type="evidence" value="ECO:0007669"/>
    <property type="project" value="UniProtKB-SubCell"/>
</dbReference>
<dbReference type="PANTHER" id="PTHR31585:SF12">
    <property type="entry name" value="FOLATE-BIOPTERIN TRANSPORTER 9, CHLOROPLASTIC-RELATED"/>
    <property type="match status" value="1"/>
</dbReference>
<evidence type="ECO:0000313" key="9">
    <source>
        <dbReference type="Proteomes" id="UP001459277"/>
    </source>
</evidence>
<comment type="similarity">
    <text evidence="2">Belongs to the major facilitator superfamily. Folate-biopterin transporter (TC 2.A.71) family.</text>
</comment>
<name>A0AAW2C204_9ROSI</name>
<keyword evidence="3" id="KW-0813">Transport</keyword>
<evidence type="ECO:0000313" key="8">
    <source>
        <dbReference type="EMBL" id="KAK9991642.1"/>
    </source>
</evidence>
<dbReference type="Pfam" id="PF03092">
    <property type="entry name" value="BT1"/>
    <property type="match status" value="1"/>
</dbReference>
<sequence length="559" mass="61635">MIYPSISSQNPFTTVKIPKFYKPPPPKSFLSNSNSKSIFCFHQRDPKNTIDIFTKPSTRLRNPITESPSQVYYKKSKKQSGYEESRGFSQVGSQYMLLLCGFGYWVQGFRCFPWLALNVHMAHNLNLHPSTLQLVQNAGNFPMVAKPLYGLLSDTFYIGGAHRIPYVSIGVLLQVLSWGPLALIPFAGESLPTLVACVLLSNFGASITEVAKDALVAEYGQRHKINGLQSYVFMALASGGILGNLIGGCFLLKAPPRTMLLVFAFLLSIQLAISMTTREESLGLPQPSNHFLAKKSIPESVRKKFSDLVSAISEESISCPLTWIVASIAIVPILSGSMFCYQTQCINLDPSIIGLSRVISQLVLLSTTILYDKYWKKVSMRKLIGGVQILYASSLLLDLVLVKQINLKFGIPNEIFALCFSGLAETLAQFKLLPFSVLLASLCPRGCEGSLTSFLASALCLSSIISGFFGVGLASLFRITSGDYSRLPVGILVQFLAALVPLAWIHHVPLTQAVAEKERKKGMSKRTRRNRRVGRVTFSSVYAYRRGRESETEVKKLGI</sequence>
<dbReference type="SUPFAM" id="SSF103473">
    <property type="entry name" value="MFS general substrate transporter"/>
    <property type="match status" value="1"/>
</dbReference>
<feature type="transmembrane region" description="Helical" evidence="7">
    <location>
        <begin position="259"/>
        <end position="277"/>
    </location>
</feature>
<protein>
    <submittedName>
        <fullName evidence="8">Uncharacterized protein</fullName>
    </submittedName>
</protein>
<keyword evidence="9" id="KW-1185">Reference proteome</keyword>
<dbReference type="InterPro" id="IPR004324">
    <property type="entry name" value="FBT"/>
</dbReference>
<evidence type="ECO:0000256" key="5">
    <source>
        <dbReference type="ARBA" id="ARBA00022989"/>
    </source>
</evidence>
<dbReference type="InterPro" id="IPR036259">
    <property type="entry name" value="MFS_trans_sf"/>
</dbReference>
<dbReference type="Gene3D" id="1.20.1250.20">
    <property type="entry name" value="MFS general substrate transporter like domains"/>
    <property type="match status" value="1"/>
</dbReference>
<dbReference type="PANTHER" id="PTHR31585">
    <property type="entry name" value="FOLATE-BIOPTERIN TRANSPORTER 1, CHLOROPLASTIC"/>
    <property type="match status" value="1"/>
</dbReference>
<dbReference type="EMBL" id="JAZDWU010000009">
    <property type="protein sequence ID" value="KAK9991642.1"/>
    <property type="molecule type" value="Genomic_DNA"/>
</dbReference>
<comment type="subcellular location">
    <subcellularLocation>
        <location evidence="1">Membrane</location>
        <topology evidence="1">Multi-pass membrane protein</topology>
    </subcellularLocation>
</comment>
<comment type="caution">
    <text evidence="8">The sequence shown here is derived from an EMBL/GenBank/DDBJ whole genome shotgun (WGS) entry which is preliminary data.</text>
</comment>
<evidence type="ECO:0000256" key="2">
    <source>
        <dbReference type="ARBA" id="ARBA00007015"/>
    </source>
</evidence>
<feature type="transmembrane region" description="Helical" evidence="7">
    <location>
        <begin position="454"/>
        <end position="477"/>
    </location>
</feature>
<feature type="transmembrane region" description="Helical" evidence="7">
    <location>
        <begin position="383"/>
        <end position="403"/>
    </location>
</feature>
<dbReference type="InterPro" id="IPR039309">
    <property type="entry name" value="BT1"/>
</dbReference>
<dbReference type="Proteomes" id="UP001459277">
    <property type="component" value="Unassembled WGS sequence"/>
</dbReference>
<evidence type="ECO:0000256" key="3">
    <source>
        <dbReference type="ARBA" id="ARBA00022448"/>
    </source>
</evidence>
<feature type="transmembrane region" description="Helical" evidence="7">
    <location>
        <begin position="231"/>
        <end position="252"/>
    </location>
</feature>
<feature type="transmembrane region" description="Helical" evidence="7">
    <location>
        <begin position="321"/>
        <end position="340"/>
    </location>
</feature>
<dbReference type="AlphaFoldDB" id="A0AAW2C204"/>
<keyword evidence="5 7" id="KW-1133">Transmembrane helix</keyword>
<evidence type="ECO:0000256" key="1">
    <source>
        <dbReference type="ARBA" id="ARBA00004141"/>
    </source>
</evidence>
<keyword evidence="4 7" id="KW-0812">Transmembrane</keyword>
<proteinExistence type="inferred from homology"/>
<evidence type="ECO:0000256" key="4">
    <source>
        <dbReference type="ARBA" id="ARBA00022692"/>
    </source>
</evidence>
<dbReference type="NCBIfam" id="TIGR00788">
    <property type="entry name" value="fbt"/>
    <property type="match status" value="1"/>
</dbReference>
<keyword evidence="6 7" id="KW-0472">Membrane</keyword>